<protein>
    <recommendedName>
        <fullName evidence="2">proline dehydrogenase</fullName>
        <ecNumber evidence="2">1.5.5.2</ecNumber>
    </recommendedName>
</protein>
<proteinExistence type="predicted"/>
<feature type="binding site" evidence="10">
    <location>
        <begin position="189"/>
        <end position="191"/>
    </location>
    <ligand>
        <name>FAD</name>
        <dbReference type="ChEBI" id="CHEBI:57692"/>
    </ligand>
</feature>
<evidence type="ECO:0000256" key="1">
    <source>
        <dbReference type="ARBA" id="ARBA00004739"/>
    </source>
</evidence>
<feature type="binding site" evidence="10">
    <location>
        <position position="203"/>
    </location>
    <ligand>
        <name>FAD</name>
        <dbReference type="ChEBI" id="CHEBI:57692"/>
    </ligand>
</feature>
<evidence type="ECO:0000256" key="3">
    <source>
        <dbReference type="ARBA" id="ARBA00022630"/>
    </source>
</evidence>
<dbReference type="GO" id="GO:0004657">
    <property type="term" value="F:proline dehydrogenase activity"/>
    <property type="evidence" value="ECO:0007669"/>
    <property type="project" value="UniProtKB-EC"/>
</dbReference>
<feature type="binding site" evidence="10">
    <location>
        <begin position="228"/>
        <end position="229"/>
    </location>
    <ligand>
        <name>FAD</name>
        <dbReference type="ChEBI" id="CHEBI:57692"/>
    </ligand>
</feature>
<dbReference type="InterPro" id="IPR002872">
    <property type="entry name" value="Proline_DH_dom"/>
</dbReference>
<evidence type="ECO:0000313" key="12">
    <source>
        <dbReference type="EMBL" id="PTQ55417.1"/>
    </source>
</evidence>
<dbReference type="Pfam" id="PF01619">
    <property type="entry name" value="Pro_dh"/>
    <property type="match status" value="1"/>
</dbReference>
<dbReference type="InterPro" id="IPR008219">
    <property type="entry name" value="PRODH_bac_arc"/>
</dbReference>
<evidence type="ECO:0000256" key="8">
    <source>
        <dbReference type="ARBA" id="ARBA00048779"/>
    </source>
</evidence>
<dbReference type="GO" id="GO:0000166">
    <property type="term" value="F:nucleotide binding"/>
    <property type="evidence" value="ECO:0007669"/>
    <property type="project" value="UniProtKB-KW"/>
</dbReference>
<sequence length="309" mass="35775">MPMSTLMRKTLLGMSKNQTMERIVKRLGPYLGTRRFVPGEQIEDAIARIKELNAEGVMATVDHLGEFVTSRSEAEAATEQALLTLKALDASGVESYLSVKLTQLGLDLDERFCEHNMRRILDEARKLGRFVRIDIEDYARNEKTLALFERLIQDFGHETIGLALQSYLYKTEADLKRLSVWAPNIRFVKGAYQESREVAFSDKKDVDQHYIRLVESHLLAGHYAAIATHDLAIIETLKSFVNSHGIPRTQFEFQMLYGIRSMSLLDLARQGYRTRVYIPYGDDWYGYYMRRLAERPENVMFIVKSWFKR</sequence>
<reference evidence="13" key="1">
    <citation type="journal article" date="2018" name="Sci. Rep.">
        <title>Lignite coal burning seam in the remote Altai Mountains harbors a hydrogen-driven thermophilic microbial community.</title>
        <authorList>
            <person name="Kadnikov V.V."/>
            <person name="Mardanov A.V."/>
            <person name="Ivasenko D.A."/>
            <person name="Antsiferov D.V."/>
            <person name="Beletsky A.V."/>
            <person name="Karnachuk O.V."/>
            <person name="Ravin N.V."/>
        </authorList>
    </citation>
    <scope>NUCLEOTIDE SEQUENCE [LARGE SCALE GENOMIC DNA]</scope>
</reference>
<feature type="binding site" evidence="10">
    <location>
        <position position="165"/>
    </location>
    <ligand>
        <name>FAD</name>
        <dbReference type="ChEBI" id="CHEBI:57692"/>
    </ligand>
</feature>
<evidence type="ECO:0000256" key="2">
    <source>
        <dbReference type="ARBA" id="ARBA00012695"/>
    </source>
</evidence>
<dbReference type="InterPro" id="IPR029041">
    <property type="entry name" value="FAD-linked_oxidoreductase-like"/>
</dbReference>
<feature type="binding site" evidence="9">
    <location>
        <position position="290"/>
    </location>
    <ligand>
        <name>substrate</name>
    </ligand>
</feature>
<gene>
    <name evidence="12" type="ORF">BSOLF_2136</name>
</gene>
<evidence type="ECO:0000256" key="10">
    <source>
        <dbReference type="PIRSR" id="PIRSR000196-2"/>
    </source>
</evidence>
<comment type="pathway">
    <text evidence="1">Amino-acid degradation; L-proline degradation into L-glutamate; L-glutamate from L-proline: step 1/2.</text>
</comment>
<dbReference type="GO" id="GO:0010133">
    <property type="term" value="P:L-proline catabolic process to L-glutamate"/>
    <property type="evidence" value="ECO:0007669"/>
    <property type="project" value="UniProtKB-UniPathway"/>
</dbReference>
<comment type="catalytic activity">
    <reaction evidence="8">
        <text>L-proline + a quinone = (S)-1-pyrroline-5-carboxylate + a quinol + H(+)</text>
        <dbReference type="Rhea" id="RHEA:23784"/>
        <dbReference type="ChEBI" id="CHEBI:15378"/>
        <dbReference type="ChEBI" id="CHEBI:17388"/>
        <dbReference type="ChEBI" id="CHEBI:24646"/>
        <dbReference type="ChEBI" id="CHEBI:60039"/>
        <dbReference type="ChEBI" id="CHEBI:132124"/>
        <dbReference type="EC" id="1.5.5.2"/>
    </reaction>
</comment>
<dbReference type="SUPFAM" id="SSF51730">
    <property type="entry name" value="FAD-linked oxidoreductase"/>
    <property type="match status" value="1"/>
</dbReference>
<dbReference type="PANTHER" id="PTHR13914">
    <property type="entry name" value="PROLINE OXIDASE"/>
    <property type="match status" value="1"/>
</dbReference>
<feature type="binding site" evidence="9">
    <location>
        <position position="100"/>
    </location>
    <ligand>
        <name>substrate</name>
    </ligand>
</feature>
<evidence type="ECO:0000313" key="13">
    <source>
        <dbReference type="Proteomes" id="UP000244338"/>
    </source>
</evidence>
<dbReference type="Gene3D" id="3.20.20.220">
    <property type="match status" value="1"/>
</dbReference>
<name>A0A2R6XYB8_9BACL</name>
<dbReference type="UniPathway" id="UPA00261">
    <property type="reaction ID" value="UER00373"/>
</dbReference>
<comment type="cofactor">
    <cofactor evidence="10">
        <name>FAD</name>
        <dbReference type="ChEBI" id="CHEBI:57692"/>
    </cofactor>
    <text evidence="10">Binds 1 FAD per subunit.</text>
</comment>
<comment type="caution">
    <text evidence="12">The sequence shown here is derived from an EMBL/GenBank/DDBJ whole genome shotgun (WGS) entry which is preliminary data.</text>
</comment>
<evidence type="ECO:0000256" key="9">
    <source>
        <dbReference type="PIRSR" id="PIRSR000196-1"/>
    </source>
</evidence>
<evidence type="ECO:0000259" key="11">
    <source>
        <dbReference type="Pfam" id="PF01619"/>
    </source>
</evidence>
<dbReference type="EMBL" id="PEBX01000119">
    <property type="protein sequence ID" value="PTQ55417.1"/>
    <property type="molecule type" value="Genomic_DNA"/>
</dbReference>
<feature type="binding site" evidence="9">
    <location>
        <position position="291"/>
    </location>
    <ligand>
        <name>substrate</name>
    </ligand>
</feature>
<dbReference type="Proteomes" id="UP000244338">
    <property type="component" value="Unassembled WGS sequence"/>
</dbReference>
<dbReference type="EC" id="1.5.5.2" evidence="2"/>
<keyword evidence="3" id="KW-0285">Flavoprotein</keyword>
<keyword evidence="7" id="KW-0642">Proline metabolism</keyword>
<keyword evidence="5 10" id="KW-0274">FAD</keyword>
<evidence type="ECO:0000256" key="7">
    <source>
        <dbReference type="ARBA" id="ARBA00023062"/>
    </source>
</evidence>
<keyword evidence="4 10" id="KW-0547">Nucleotide-binding</keyword>
<evidence type="ECO:0000256" key="6">
    <source>
        <dbReference type="ARBA" id="ARBA00023002"/>
    </source>
</evidence>
<dbReference type="AlphaFoldDB" id="A0A2R6XYB8"/>
<keyword evidence="6" id="KW-0560">Oxidoreductase</keyword>
<accession>A0A2R6XYB8</accession>
<evidence type="ECO:0000256" key="5">
    <source>
        <dbReference type="ARBA" id="ARBA00022827"/>
    </source>
</evidence>
<organism evidence="12 13">
    <name type="scientific">Candidatus Carbonibacillus altaicus</name>
    <dbReference type="NCBI Taxonomy" id="2163959"/>
    <lineage>
        <taxon>Bacteria</taxon>
        <taxon>Bacillati</taxon>
        <taxon>Bacillota</taxon>
        <taxon>Bacilli</taxon>
        <taxon>Bacillales</taxon>
        <taxon>Candidatus Carbonibacillus</taxon>
    </lineage>
</organism>
<feature type="domain" description="Proline dehydrogenase" evidence="11">
    <location>
        <begin position="46"/>
        <end position="301"/>
    </location>
</feature>
<dbReference type="PANTHER" id="PTHR13914:SF0">
    <property type="entry name" value="PROLINE DEHYDROGENASE 1, MITOCHONDRIAL"/>
    <property type="match status" value="1"/>
</dbReference>
<dbReference type="PIRSF" id="PIRSF000196">
    <property type="entry name" value="Pro_dehydrog"/>
    <property type="match status" value="1"/>
</dbReference>
<evidence type="ECO:0000256" key="4">
    <source>
        <dbReference type="ARBA" id="ARBA00022741"/>
    </source>
</evidence>
<dbReference type="InterPro" id="IPR015659">
    <property type="entry name" value="Proline_oxidase"/>
</dbReference>